<evidence type="ECO:0008006" key="3">
    <source>
        <dbReference type="Google" id="ProtNLM"/>
    </source>
</evidence>
<dbReference type="InterPro" id="IPR024227">
    <property type="entry name" value="DUF3795"/>
</dbReference>
<dbReference type="Pfam" id="PF12675">
    <property type="entry name" value="DUF3795"/>
    <property type="match status" value="1"/>
</dbReference>
<name>A0A1I1NN54_9CLOT</name>
<evidence type="ECO:0000313" key="1">
    <source>
        <dbReference type="EMBL" id="SFC99114.1"/>
    </source>
</evidence>
<reference evidence="1 2" key="1">
    <citation type="submission" date="2016-10" db="EMBL/GenBank/DDBJ databases">
        <authorList>
            <person name="de Groot N.N."/>
        </authorList>
    </citation>
    <scope>NUCLEOTIDE SEQUENCE [LARGE SCALE GENOMIC DNA]</scope>
    <source>
        <strain evidence="1 2">DSM 12992</strain>
    </source>
</reference>
<accession>A0A1I1NN54</accession>
<dbReference type="STRING" id="119641.SAMN05421842_11611"/>
<evidence type="ECO:0000313" key="2">
    <source>
        <dbReference type="Proteomes" id="UP000199263"/>
    </source>
</evidence>
<dbReference type="AlphaFoldDB" id="A0A1I1NN54"/>
<dbReference type="EMBL" id="FOMG01000016">
    <property type="protein sequence ID" value="SFC99114.1"/>
    <property type="molecule type" value="Genomic_DNA"/>
</dbReference>
<dbReference type="RefSeq" id="WP_175559973.1">
    <property type="nucleotide sequence ID" value="NZ_FOMG01000016.1"/>
</dbReference>
<keyword evidence="2" id="KW-1185">Reference proteome</keyword>
<organism evidence="1 2">
    <name type="scientific">Clostridium uliginosum</name>
    <dbReference type="NCBI Taxonomy" id="119641"/>
    <lineage>
        <taxon>Bacteria</taxon>
        <taxon>Bacillati</taxon>
        <taxon>Bacillota</taxon>
        <taxon>Clostridia</taxon>
        <taxon>Eubacteriales</taxon>
        <taxon>Clostridiaceae</taxon>
        <taxon>Clostridium</taxon>
    </lineage>
</organism>
<proteinExistence type="predicted"/>
<dbReference type="Proteomes" id="UP000199263">
    <property type="component" value="Unassembled WGS sequence"/>
</dbReference>
<gene>
    <name evidence="1" type="ORF">SAMN05421842_11611</name>
</gene>
<sequence length="130" mass="15046">MRTIAACGNNCSVCPRYTAITDKELHKVAVLWKSIGYRDVVVSNEEIKCKGCTINNFCRYNIVKCSTERGISNCGMCEDFPCTVIKETFDKTLKFEPKCKRVCSDEEYRILEEAFFNKKENLNKYNKEIK</sequence>
<protein>
    <recommendedName>
        <fullName evidence="3">DUF3795 domain-containing protein</fullName>
    </recommendedName>
</protein>